<keyword evidence="1" id="KW-0732">Signal</keyword>
<accession>A0A6J0BWN8</accession>
<evidence type="ECO:0000313" key="3">
    <source>
        <dbReference type="RefSeq" id="XP_015518850.2"/>
    </source>
</evidence>
<feature type="signal peptide" evidence="1">
    <location>
        <begin position="1"/>
        <end position="22"/>
    </location>
</feature>
<keyword evidence="2" id="KW-1185">Reference proteome</keyword>
<protein>
    <submittedName>
        <fullName evidence="3">Uncharacterized protein LOC107223627 isoform X2</fullName>
    </submittedName>
</protein>
<sequence length="261" mass="28734">MEMLRIIFNSIFFAHLTPVIICVTSPSLPSTDSNEVLEEALTNFKMEVKSAIVEAQTAITEFENLFGNLEISAMTLQKNNSDIVNDTLTLFGKQMNTLLMADNGIDVNECAALGFSVESRAIEILLDTNTCVHKKLERTERYTEATISSLRCEIGRLNSLVNIAEDIFTDAMESKEVKAVPQALDFLKSASFESRAFAERTFSTLSDAASIFFQINSHMIANCGFAATIFCFIDDAQIALSEIEACITDVNSIDGNFSGIQ</sequence>
<evidence type="ECO:0000313" key="2">
    <source>
        <dbReference type="Proteomes" id="UP000829291"/>
    </source>
</evidence>
<dbReference type="RefSeq" id="XP_015518850.2">
    <property type="nucleotide sequence ID" value="XM_015663364.2"/>
</dbReference>
<organism evidence="3">
    <name type="scientific">Neodiprion lecontei</name>
    <name type="common">Redheaded pine sawfly</name>
    <dbReference type="NCBI Taxonomy" id="441921"/>
    <lineage>
        <taxon>Eukaryota</taxon>
        <taxon>Metazoa</taxon>
        <taxon>Ecdysozoa</taxon>
        <taxon>Arthropoda</taxon>
        <taxon>Hexapoda</taxon>
        <taxon>Insecta</taxon>
        <taxon>Pterygota</taxon>
        <taxon>Neoptera</taxon>
        <taxon>Endopterygota</taxon>
        <taxon>Hymenoptera</taxon>
        <taxon>Tenthredinoidea</taxon>
        <taxon>Diprionidae</taxon>
        <taxon>Diprioninae</taxon>
        <taxon>Neodiprion</taxon>
    </lineage>
</organism>
<evidence type="ECO:0000256" key="1">
    <source>
        <dbReference type="SAM" id="SignalP"/>
    </source>
</evidence>
<dbReference type="Proteomes" id="UP000829291">
    <property type="component" value="Chromosome 2"/>
</dbReference>
<dbReference type="OrthoDB" id="7689332at2759"/>
<gene>
    <name evidence="3" type="primary">LOC107223627</name>
</gene>
<feature type="chain" id="PRO_5047162184" evidence="1">
    <location>
        <begin position="23"/>
        <end position="261"/>
    </location>
</feature>
<reference evidence="3" key="1">
    <citation type="submission" date="2025-08" db="UniProtKB">
        <authorList>
            <consortium name="RefSeq"/>
        </authorList>
    </citation>
    <scope>IDENTIFICATION</scope>
    <source>
        <tissue evidence="3">Thorax and Abdomen</tissue>
    </source>
</reference>
<name>A0A6J0BWN8_NEOLC</name>
<proteinExistence type="predicted"/>
<dbReference type="GeneID" id="107223627"/>